<dbReference type="PROSITE" id="PS50035">
    <property type="entry name" value="PLD"/>
    <property type="match status" value="2"/>
</dbReference>
<organism evidence="8 9">
    <name type="scientific">Loktanella gaetbuli</name>
    <dbReference type="NCBI Taxonomy" id="2881335"/>
    <lineage>
        <taxon>Bacteria</taxon>
        <taxon>Pseudomonadati</taxon>
        <taxon>Pseudomonadota</taxon>
        <taxon>Alphaproteobacteria</taxon>
        <taxon>Rhodobacterales</taxon>
        <taxon>Roseobacteraceae</taxon>
        <taxon>Loktanella</taxon>
    </lineage>
</organism>
<name>A0ABS8BU71_9RHOB</name>
<dbReference type="SUPFAM" id="SSF56024">
    <property type="entry name" value="Phospholipase D/nuclease"/>
    <property type="match status" value="2"/>
</dbReference>
<keyword evidence="6" id="KW-0812">Transmembrane</keyword>
<dbReference type="Proteomes" id="UP001138961">
    <property type="component" value="Unassembled WGS sequence"/>
</dbReference>
<reference evidence="8" key="1">
    <citation type="submission" date="2021-10" db="EMBL/GenBank/DDBJ databases">
        <title>Loktanella gaetbuli sp. nov., isolated from a tidal flat.</title>
        <authorList>
            <person name="Park S."/>
            <person name="Yoon J.-H."/>
        </authorList>
    </citation>
    <scope>NUCLEOTIDE SEQUENCE</scope>
    <source>
        <strain evidence="8">TSTF-M6</strain>
    </source>
</reference>
<dbReference type="EMBL" id="JAJATZ010000003">
    <property type="protein sequence ID" value="MCB5199279.1"/>
    <property type="molecule type" value="Genomic_DNA"/>
</dbReference>
<dbReference type="RefSeq" id="WP_226748056.1">
    <property type="nucleotide sequence ID" value="NZ_JAJATZ010000003.1"/>
</dbReference>
<feature type="transmembrane region" description="Helical" evidence="6">
    <location>
        <begin position="6"/>
        <end position="27"/>
    </location>
</feature>
<dbReference type="InterPro" id="IPR025202">
    <property type="entry name" value="PLD-like_dom"/>
</dbReference>
<feature type="domain" description="PLD phosphodiesterase" evidence="7">
    <location>
        <begin position="368"/>
        <end position="394"/>
    </location>
</feature>
<accession>A0ABS8BU71</accession>
<dbReference type="PANTHER" id="PTHR21248">
    <property type="entry name" value="CARDIOLIPIN SYNTHASE"/>
    <property type="match status" value="1"/>
</dbReference>
<evidence type="ECO:0000256" key="1">
    <source>
        <dbReference type="ARBA" id="ARBA00003145"/>
    </source>
</evidence>
<dbReference type="Pfam" id="PF13091">
    <property type="entry name" value="PLDc_2"/>
    <property type="match status" value="2"/>
</dbReference>
<feature type="domain" description="PLD phosphodiesterase" evidence="7">
    <location>
        <begin position="197"/>
        <end position="224"/>
    </location>
</feature>
<evidence type="ECO:0000259" key="7">
    <source>
        <dbReference type="PROSITE" id="PS50035"/>
    </source>
</evidence>
<sequence length="450" mass="49165">MPFSLLTTHFEIVFLTLLVLLAAAFMLQQRRTPQSTAAWLLALVVLPYLTVPIFIVLGFRKRPGKDNSIQFRDVDAPDPVDGWDRTLRCYDLPPATAGHDLTLLDRPHTAREALTDLIAGAQHRIDALFYIVANDPTGTDFVAQLTRRATEGVQVRLLIDRLGTLRPPTKALRALKAAGGQVAYFSPFTQRPQRGHINLRNHRKMLIADGVRVFSGGMNIARNYLDDTPEAWVDLAYVLTGPAVTSFGDVFASDWSVAATQIDAKGGAADSHGAAVVQLVPSGPDLPHDGFHDSLVNAIHRARDRVWIATPYFLPTDSLSEALAVAARRQVDVRLLLPHKSNQMIADFARGAYLRELQEAGVQVLLFADGMMHAKAGVIDTNAYVGSSNCDVRSMLLNFETTLVLHDDASAALIANWFTGLSDRCTVGVAEAGTLRRIAEGFFRIGAPVL</sequence>
<comment type="caution">
    <text evidence="8">The sequence shown here is derived from an EMBL/GenBank/DDBJ whole genome shotgun (WGS) entry which is preliminary data.</text>
</comment>
<keyword evidence="9" id="KW-1185">Reference proteome</keyword>
<evidence type="ECO:0000313" key="8">
    <source>
        <dbReference type="EMBL" id="MCB5199279.1"/>
    </source>
</evidence>
<evidence type="ECO:0000256" key="4">
    <source>
        <dbReference type="ARBA" id="ARBA00022525"/>
    </source>
</evidence>
<evidence type="ECO:0000256" key="2">
    <source>
        <dbReference type="ARBA" id="ARBA00004613"/>
    </source>
</evidence>
<keyword evidence="6" id="KW-1133">Transmembrane helix</keyword>
<dbReference type="PANTHER" id="PTHR21248:SF22">
    <property type="entry name" value="PHOSPHOLIPASE D"/>
    <property type="match status" value="1"/>
</dbReference>
<keyword evidence="6" id="KW-0472">Membrane</keyword>
<evidence type="ECO:0000256" key="6">
    <source>
        <dbReference type="SAM" id="Phobius"/>
    </source>
</evidence>
<comment type="function">
    <text evidence="1">Could be a virulence factor.</text>
</comment>
<gene>
    <name evidence="8" type="ORF">LGQ03_08495</name>
</gene>
<dbReference type="SMART" id="SM00155">
    <property type="entry name" value="PLDc"/>
    <property type="match status" value="2"/>
</dbReference>
<keyword evidence="4" id="KW-0964">Secreted</keyword>
<dbReference type="Gene3D" id="3.30.870.10">
    <property type="entry name" value="Endonuclease Chain A"/>
    <property type="match status" value="2"/>
</dbReference>
<evidence type="ECO:0000313" key="9">
    <source>
        <dbReference type="Proteomes" id="UP001138961"/>
    </source>
</evidence>
<feature type="transmembrane region" description="Helical" evidence="6">
    <location>
        <begin position="39"/>
        <end position="59"/>
    </location>
</feature>
<comment type="subcellular location">
    <subcellularLocation>
        <location evidence="2">Secreted</location>
    </subcellularLocation>
</comment>
<proteinExistence type="predicted"/>
<evidence type="ECO:0000256" key="3">
    <source>
        <dbReference type="ARBA" id="ARBA00018392"/>
    </source>
</evidence>
<dbReference type="InterPro" id="IPR001736">
    <property type="entry name" value="PLipase_D/transphosphatidylase"/>
</dbReference>
<protein>
    <recommendedName>
        <fullName evidence="3">Phospholipase D</fullName>
    </recommendedName>
    <alternativeName>
        <fullName evidence="5">Choline phosphatase</fullName>
    </alternativeName>
</protein>
<evidence type="ECO:0000256" key="5">
    <source>
        <dbReference type="ARBA" id="ARBA00029594"/>
    </source>
</evidence>